<accession>A0A8J2SS19</accession>
<reference evidence="1" key="1">
    <citation type="submission" date="2021-11" db="EMBL/GenBank/DDBJ databases">
        <authorList>
            <consortium name="Genoscope - CEA"/>
            <person name="William W."/>
        </authorList>
    </citation>
    <scope>NUCLEOTIDE SEQUENCE</scope>
</reference>
<dbReference type="OrthoDB" id="514299at2759"/>
<protein>
    <recommendedName>
        <fullName evidence="3">Sulfotransferase domain-containing protein</fullName>
    </recommendedName>
</protein>
<sequence>MQALLWVLALAASQEHGRRPLHERRRRPVRDKTARQQAAAARARARGYLEAPQLHITEDLLPEAPINDVAPPTLTEAQRQATPTLRKLPVNDQRRACAQACTAEGKGTVYAQHLRKAGGTLLRQYLARYRCKPFDTIVSKRQRLVQRGVPRAHTAHTVIQGENAFNPQSILMRPSTVYVTILRDPISRVASSFFADDGVHFENWLEGIQRASQERSKDATAFHSSQRVWPLSVKIHEEVANYYVQVFSGVAAHPITQKHFDAAVSTLSNFDVVLVLEHLSTPDGRKEAMSLLERALPLPSIARCPPSIRPRPVNSGRKGVLTEGQRRRIADLNVYDVKLYEHAVTLMNARIASVDMECAPRNCSAAPDDSLNLLHGEDALDSCGRLIPRKCRRDA</sequence>
<evidence type="ECO:0000313" key="1">
    <source>
        <dbReference type="EMBL" id="CAH0375845.1"/>
    </source>
</evidence>
<dbReference type="Proteomes" id="UP000789595">
    <property type="component" value="Unassembled WGS sequence"/>
</dbReference>
<dbReference type="InterPro" id="IPR027417">
    <property type="entry name" value="P-loop_NTPase"/>
</dbReference>
<dbReference type="AlphaFoldDB" id="A0A8J2SS19"/>
<name>A0A8J2SS19_9STRA</name>
<evidence type="ECO:0000313" key="2">
    <source>
        <dbReference type="Proteomes" id="UP000789595"/>
    </source>
</evidence>
<comment type="caution">
    <text evidence="1">The sequence shown here is derived from an EMBL/GenBank/DDBJ whole genome shotgun (WGS) entry which is preliminary data.</text>
</comment>
<dbReference type="Gene3D" id="3.40.50.300">
    <property type="entry name" value="P-loop containing nucleotide triphosphate hydrolases"/>
    <property type="match status" value="1"/>
</dbReference>
<proteinExistence type="predicted"/>
<keyword evidence="2" id="KW-1185">Reference proteome</keyword>
<gene>
    <name evidence="1" type="ORF">PECAL_5P03930</name>
</gene>
<dbReference type="EMBL" id="CAKKNE010000005">
    <property type="protein sequence ID" value="CAH0375845.1"/>
    <property type="molecule type" value="Genomic_DNA"/>
</dbReference>
<organism evidence="1 2">
    <name type="scientific">Pelagomonas calceolata</name>
    <dbReference type="NCBI Taxonomy" id="35677"/>
    <lineage>
        <taxon>Eukaryota</taxon>
        <taxon>Sar</taxon>
        <taxon>Stramenopiles</taxon>
        <taxon>Ochrophyta</taxon>
        <taxon>Pelagophyceae</taxon>
        <taxon>Pelagomonadales</taxon>
        <taxon>Pelagomonadaceae</taxon>
        <taxon>Pelagomonas</taxon>
    </lineage>
</organism>
<evidence type="ECO:0008006" key="3">
    <source>
        <dbReference type="Google" id="ProtNLM"/>
    </source>
</evidence>